<evidence type="ECO:0000313" key="4">
    <source>
        <dbReference type="Proteomes" id="UP001159363"/>
    </source>
</evidence>
<name>A0ABQ9IM77_9NEOP</name>
<keyword evidence="1" id="KW-0175">Coiled coil</keyword>
<keyword evidence="4" id="KW-1185">Reference proteome</keyword>
<protein>
    <submittedName>
        <fullName evidence="3">Uncharacterized protein</fullName>
    </submittedName>
</protein>
<dbReference type="EMBL" id="JARBHB010000001">
    <property type="protein sequence ID" value="KAJ8897426.1"/>
    <property type="molecule type" value="Genomic_DNA"/>
</dbReference>
<comment type="caution">
    <text evidence="3">The sequence shown here is derived from an EMBL/GenBank/DDBJ whole genome shotgun (WGS) entry which is preliminary data.</text>
</comment>
<reference evidence="3 4" key="1">
    <citation type="submission" date="2023-02" db="EMBL/GenBank/DDBJ databases">
        <title>LHISI_Scaffold_Assembly.</title>
        <authorList>
            <person name="Stuart O.P."/>
            <person name="Cleave R."/>
            <person name="Magrath M.J.L."/>
            <person name="Mikheyev A.S."/>
        </authorList>
    </citation>
    <scope>NUCLEOTIDE SEQUENCE [LARGE SCALE GENOMIC DNA]</scope>
    <source>
        <strain evidence="3">Daus_M_001</strain>
        <tissue evidence="3">Leg muscle</tissue>
    </source>
</reference>
<accession>A0ABQ9IM77</accession>
<proteinExistence type="predicted"/>
<feature type="coiled-coil region" evidence="1">
    <location>
        <begin position="200"/>
        <end position="233"/>
    </location>
</feature>
<feature type="compositionally biased region" description="Basic and acidic residues" evidence="2">
    <location>
        <begin position="1"/>
        <end position="25"/>
    </location>
</feature>
<evidence type="ECO:0000256" key="1">
    <source>
        <dbReference type="SAM" id="Coils"/>
    </source>
</evidence>
<sequence length="537" mass="60585">MKCGPRMERRWNARTGKREYPEKARRQAVLSSTIPTCEDPGADQPGIEPGWPWWEANDRRPTGMAEYGTASAPIPDPFNDIQGHEHGIEVKDTGQGHQHPRWPLTDRNVKTCQIVIVEVTLIPMFGDWLWNGPYVRLATVRCGRCSIFRPADELVELQVFRGLISHQARLRSPLYARDTIVCLLVTAINNQWAKSWDVYIRKAARVAAELENLEKKKKKKREFEMMREDLEKRPGLNTRPGHRIFASGCCVGRCRWSAGFLRDLPFSPPLHSGAYPFSPSCTLIGSQDLDVKRAAKISPLDSTPFRLCVLICSYRYFHGTATTLRTIRRSRIMGGRGSVDVCSGVCLEGGGGMVWEGREAAGARVSRDINQSVGAAVMRHLRDAIWPARATAPPWALVLRHSSWSWGFLIYRLPSFIISFTHTSSPIVQPASRTLHCLILAVADFPSTCHFSRYSYSIAWNSATHSLINSNSTPSPEACRNIYTFAMNIWKVQRTPSRAERMRSVIQSILQINAEINTTRVSSMLHKRAFRVGLPFL</sequence>
<organism evidence="3 4">
    <name type="scientific">Dryococelus australis</name>
    <dbReference type="NCBI Taxonomy" id="614101"/>
    <lineage>
        <taxon>Eukaryota</taxon>
        <taxon>Metazoa</taxon>
        <taxon>Ecdysozoa</taxon>
        <taxon>Arthropoda</taxon>
        <taxon>Hexapoda</taxon>
        <taxon>Insecta</taxon>
        <taxon>Pterygota</taxon>
        <taxon>Neoptera</taxon>
        <taxon>Polyneoptera</taxon>
        <taxon>Phasmatodea</taxon>
        <taxon>Verophasmatodea</taxon>
        <taxon>Anareolatae</taxon>
        <taxon>Phasmatidae</taxon>
        <taxon>Eurycanthinae</taxon>
        <taxon>Dryococelus</taxon>
    </lineage>
</organism>
<gene>
    <name evidence="3" type="ORF">PR048_002772</name>
</gene>
<evidence type="ECO:0000313" key="3">
    <source>
        <dbReference type="EMBL" id="KAJ8897426.1"/>
    </source>
</evidence>
<dbReference type="Proteomes" id="UP001159363">
    <property type="component" value="Chromosome 1"/>
</dbReference>
<feature type="region of interest" description="Disordered" evidence="2">
    <location>
        <begin position="1"/>
        <end position="28"/>
    </location>
</feature>
<evidence type="ECO:0000256" key="2">
    <source>
        <dbReference type="SAM" id="MobiDB-lite"/>
    </source>
</evidence>